<dbReference type="Gene3D" id="1.50.10.100">
    <property type="entry name" value="Chondroitin AC/alginate lyase"/>
    <property type="match status" value="1"/>
</dbReference>
<evidence type="ECO:0000259" key="3">
    <source>
        <dbReference type="Pfam" id="PF07940"/>
    </source>
</evidence>
<dbReference type="Proteomes" id="UP000632339">
    <property type="component" value="Unassembled WGS sequence"/>
</dbReference>
<keyword evidence="2" id="KW-0732">Signal</keyword>
<proteinExistence type="predicted"/>
<dbReference type="InterPro" id="IPR012480">
    <property type="entry name" value="Hepar_II_III_C"/>
</dbReference>
<gene>
    <name evidence="4" type="ORF">GCM10010967_09830</name>
</gene>
<dbReference type="Pfam" id="PF07940">
    <property type="entry name" value="Hepar_II_III_C"/>
    <property type="match status" value="1"/>
</dbReference>
<evidence type="ECO:0000313" key="4">
    <source>
        <dbReference type="EMBL" id="GGM80089.1"/>
    </source>
</evidence>
<accession>A0ABQ2HFT9</accession>
<dbReference type="EMBL" id="BMLI01000001">
    <property type="protein sequence ID" value="GGM80089.1"/>
    <property type="molecule type" value="Genomic_DNA"/>
</dbReference>
<evidence type="ECO:0000256" key="2">
    <source>
        <dbReference type="SAM" id="SignalP"/>
    </source>
</evidence>
<dbReference type="InterPro" id="IPR008929">
    <property type="entry name" value="Chondroitin_lyas"/>
</dbReference>
<feature type="chain" id="PRO_5045747290" evidence="2">
    <location>
        <begin position="35"/>
        <end position="660"/>
    </location>
</feature>
<evidence type="ECO:0000256" key="1">
    <source>
        <dbReference type="ARBA" id="ARBA00004196"/>
    </source>
</evidence>
<sequence>MESYIKTAFNFLNHSLMVRFLMALALLFSVQAHAQVTQRNLLAKKYSQAAFSEALLPHGQWAPYPKTPEAWRAKTDPAELAKIIKAGEEALEKPIPLVTASLLLDFTRSGDRERHAAASFGRRNQLMNLVLAESMEGKDRFTEAILNSVWAICEETYWGVPAHLSAQRAKNGLPDVEDPTVDLFGAETAAVLALTDYFMGEKLAKISPLIRPRIYFETNKKIFEPLRQPTRYGWLSTTNPVNNWNPWIVSNLLIADLLLENDAKKRADNAYQYTVFLDRYFNSLGDDGGCDEGPSYWFAAGASAYDALAILESATNGKVNIYDEDLIHKMAAYVYKVHIANDYFVNFADADPKLKPDGLMLYRFGKAVEDPELAAFGEWAYGQFGAVTGGNGYQRPRKVWNLLGTAELKADKNKTYKPVPNAWLSDIEVLTARSSNGLYLATHAGHNAESHNHNDVGDFIVYADGEPVIVDAGRGNYTARTFSSKRYELWFTQSQYHNLPVINGLGQPAGKQFNARNVKSNASDKEVSLAMDIAPAYPQQAGVLNWNRIVKLNKVKNTIEIADDFALKQKPDSLQQIFMTVCQVDTGTPGKIILTTAGKKTVSLTYDPKAWTVATELPSTEGMEYSSFKTKWDGSPVTRIVLTAKTLKPKSKHSFIISKS</sequence>
<comment type="subcellular location">
    <subcellularLocation>
        <location evidence="1">Cell envelope</location>
    </subcellularLocation>
</comment>
<dbReference type="Gene3D" id="2.70.98.70">
    <property type="match status" value="1"/>
</dbReference>
<organism evidence="4 5">
    <name type="scientific">Dyadobacter beijingensis</name>
    <dbReference type="NCBI Taxonomy" id="365489"/>
    <lineage>
        <taxon>Bacteria</taxon>
        <taxon>Pseudomonadati</taxon>
        <taxon>Bacteroidota</taxon>
        <taxon>Cytophagia</taxon>
        <taxon>Cytophagales</taxon>
        <taxon>Spirosomataceae</taxon>
        <taxon>Dyadobacter</taxon>
    </lineage>
</organism>
<protein>
    <submittedName>
        <fullName evidence="4">Heparinase</fullName>
    </submittedName>
</protein>
<feature type="signal peptide" evidence="2">
    <location>
        <begin position="1"/>
        <end position="34"/>
    </location>
</feature>
<feature type="domain" description="Heparinase II/III-like C-terminal" evidence="3">
    <location>
        <begin position="442"/>
        <end position="578"/>
    </location>
</feature>
<reference evidence="5" key="1">
    <citation type="journal article" date="2019" name="Int. J. Syst. Evol. Microbiol.">
        <title>The Global Catalogue of Microorganisms (GCM) 10K type strain sequencing project: providing services to taxonomists for standard genome sequencing and annotation.</title>
        <authorList>
            <consortium name="The Broad Institute Genomics Platform"/>
            <consortium name="The Broad Institute Genome Sequencing Center for Infectious Disease"/>
            <person name="Wu L."/>
            <person name="Ma J."/>
        </authorList>
    </citation>
    <scope>NUCLEOTIDE SEQUENCE [LARGE SCALE GENOMIC DNA]</scope>
    <source>
        <strain evidence="5">CGMCC 1.6375</strain>
    </source>
</reference>
<name>A0ABQ2HFT9_9BACT</name>
<comment type="caution">
    <text evidence="4">The sequence shown here is derived from an EMBL/GenBank/DDBJ whole genome shotgun (WGS) entry which is preliminary data.</text>
</comment>
<evidence type="ECO:0000313" key="5">
    <source>
        <dbReference type="Proteomes" id="UP000632339"/>
    </source>
</evidence>
<keyword evidence="5" id="KW-1185">Reference proteome</keyword>
<dbReference type="SUPFAM" id="SSF48230">
    <property type="entry name" value="Chondroitin AC/alginate lyase"/>
    <property type="match status" value="1"/>
</dbReference>